<dbReference type="EMBL" id="JAGFNP010000007">
    <property type="protein sequence ID" value="MBO3734071.1"/>
    <property type="molecule type" value="Genomic_DNA"/>
</dbReference>
<protein>
    <submittedName>
        <fullName evidence="1">Uncharacterized protein</fullName>
    </submittedName>
</protein>
<organism evidence="1 2">
    <name type="scientific">Glycomyces niveus</name>
    <dbReference type="NCBI Taxonomy" id="2820287"/>
    <lineage>
        <taxon>Bacteria</taxon>
        <taxon>Bacillati</taxon>
        <taxon>Actinomycetota</taxon>
        <taxon>Actinomycetes</taxon>
        <taxon>Glycomycetales</taxon>
        <taxon>Glycomycetaceae</taxon>
        <taxon>Glycomyces</taxon>
    </lineage>
</organism>
<comment type="caution">
    <text evidence="1">The sequence shown here is derived from an EMBL/GenBank/DDBJ whole genome shotgun (WGS) entry which is preliminary data.</text>
</comment>
<reference evidence="1 2" key="1">
    <citation type="submission" date="2021-03" db="EMBL/GenBank/DDBJ databases">
        <title>Glycomyces sp. nov., a novel actinomycete isolated from soil.</title>
        <authorList>
            <person name="Yang X."/>
            <person name="Xu X."/>
        </authorList>
    </citation>
    <scope>NUCLEOTIDE SEQUENCE [LARGE SCALE GENOMIC DNA]</scope>
    <source>
        <strain evidence="1 2">NEAU-S30</strain>
    </source>
</reference>
<dbReference type="Proteomes" id="UP000681341">
    <property type="component" value="Unassembled WGS sequence"/>
</dbReference>
<accession>A0ABS3U725</accession>
<sequence length="103" mass="12177">MIRHGDVWTLQHGDRVIGRITIDDIDFPWLEGKFEPLPGFEGFKPLFDRSLELVEDHPEAWEPVYTEIETQLELHSEEGPAAEFLLHIENDRAWFRWSDTPFD</sequence>
<keyword evidence="2" id="KW-1185">Reference proteome</keyword>
<evidence type="ECO:0000313" key="2">
    <source>
        <dbReference type="Proteomes" id="UP000681341"/>
    </source>
</evidence>
<evidence type="ECO:0000313" key="1">
    <source>
        <dbReference type="EMBL" id="MBO3734071.1"/>
    </source>
</evidence>
<gene>
    <name evidence="1" type="ORF">J5V16_14680</name>
</gene>
<name>A0ABS3U725_9ACTN</name>
<dbReference type="RefSeq" id="WP_208497094.1">
    <property type="nucleotide sequence ID" value="NZ_JAGFNP010000007.1"/>
</dbReference>
<proteinExistence type="predicted"/>